<evidence type="ECO:0000256" key="2">
    <source>
        <dbReference type="ARBA" id="ARBA00009765"/>
    </source>
</evidence>
<evidence type="ECO:0000313" key="9">
    <source>
        <dbReference type="EMBL" id="CAB4707677.1"/>
    </source>
</evidence>
<dbReference type="AlphaFoldDB" id="A0A6J6Q961"/>
<comment type="similarity">
    <text evidence="2">Belongs to the CorA metal ion transporter (MIT) (TC 1.A.35) family.</text>
</comment>
<proteinExistence type="inferred from homology"/>
<keyword evidence="7 8" id="KW-0472">Membrane</keyword>
<evidence type="ECO:0000256" key="1">
    <source>
        <dbReference type="ARBA" id="ARBA00004651"/>
    </source>
</evidence>
<dbReference type="GO" id="GO:0050897">
    <property type="term" value="F:cobalt ion binding"/>
    <property type="evidence" value="ECO:0007669"/>
    <property type="project" value="TreeGrafter"/>
</dbReference>
<dbReference type="GO" id="GO:0000287">
    <property type="term" value="F:magnesium ion binding"/>
    <property type="evidence" value="ECO:0007669"/>
    <property type="project" value="TreeGrafter"/>
</dbReference>
<dbReference type="GO" id="GO:0015095">
    <property type="term" value="F:magnesium ion transmembrane transporter activity"/>
    <property type="evidence" value="ECO:0007669"/>
    <property type="project" value="TreeGrafter"/>
</dbReference>
<keyword evidence="4" id="KW-1003">Cell membrane</keyword>
<evidence type="ECO:0000256" key="5">
    <source>
        <dbReference type="ARBA" id="ARBA00022692"/>
    </source>
</evidence>
<dbReference type="EMBL" id="CAEZXP010000008">
    <property type="protein sequence ID" value="CAB4707677.1"/>
    <property type="molecule type" value="Genomic_DNA"/>
</dbReference>
<organism evidence="9">
    <name type="scientific">freshwater metagenome</name>
    <dbReference type="NCBI Taxonomy" id="449393"/>
    <lineage>
        <taxon>unclassified sequences</taxon>
        <taxon>metagenomes</taxon>
        <taxon>ecological metagenomes</taxon>
    </lineage>
</organism>
<dbReference type="PANTHER" id="PTHR46494:SF1">
    <property type="entry name" value="CORA FAMILY METAL ION TRANSPORTER (EUROFUNG)"/>
    <property type="match status" value="1"/>
</dbReference>
<keyword evidence="6 8" id="KW-1133">Transmembrane helix</keyword>
<dbReference type="InterPro" id="IPR045861">
    <property type="entry name" value="CorA_cytoplasmic_dom"/>
</dbReference>
<sequence length="329" mass="37978">MPSLPRIRRPRTRDSAIVAARPQSAPAELTAAGLTWIHLNSPTHAQAQALAERFGWHPLDVEDVLSKRQRPKVDDYADDGYLFGVLHFPVYDRSIQRLNAGEVDFFIGPNYIVTFPTVQLRPLEALFRRCEEDEAYREQLFAMGSGRLLYEVLDDLFGYCFPILDKIGHKLDALEDDVFEGRSNEVVRDISNVKQEIISYRKIVKPERTTLRLLDRHVGRFLPEELEIYYDDIIDAAERIWDILDNYKEVIEALESTNESVIQHRQNDVLRILTVFSVILLPLTLITGFFGMNVEFPGFGTVWAFWTIFGTMATAVVSMLAFFRYKNWL</sequence>
<dbReference type="GO" id="GO:0015087">
    <property type="term" value="F:cobalt ion transmembrane transporter activity"/>
    <property type="evidence" value="ECO:0007669"/>
    <property type="project" value="TreeGrafter"/>
</dbReference>
<keyword evidence="3" id="KW-0813">Transport</keyword>
<dbReference type="InterPro" id="IPR045863">
    <property type="entry name" value="CorA_TM1_TM2"/>
</dbReference>
<feature type="transmembrane region" description="Helical" evidence="8">
    <location>
        <begin position="303"/>
        <end position="323"/>
    </location>
</feature>
<dbReference type="CDD" id="cd12822">
    <property type="entry name" value="TmCorA-like"/>
    <property type="match status" value="1"/>
</dbReference>
<dbReference type="SUPFAM" id="SSF144083">
    <property type="entry name" value="Magnesium transport protein CorA, transmembrane region"/>
    <property type="match status" value="1"/>
</dbReference>
<evidence type="ECO:0000256" key="7">
    <source>
        <dbReference type="ARBA" id="ARBA00023136"/>
    </source>
</evidence>
<comment type="subcellular location">
    <subcellularLocation>
        <location evidence="1">Cell membrane</location>
        <topology evidence="1">Multi-pass membrane protein</topology>
    </subcellularLocation>
</comment>
<name>A0A6J6Q961_9ZZZZ</name>
<dbReference type="Gene3D" id="1.20.58.340">
    <property type="entry name" value="Magnesium transport protein CorA, transmembrane region"/>
    <property type="match status" value="2"/>
</dbReference>
<keyword evidence="5 8" id="KW-0812">Transmembrane</keyword>
<dbReference type="InterPro" id="IPR002523">
    <property type="entry name" value="MgTranspt_CorA/ZnTranspt_ZntB"/>
</dbReference>
<evidence type="ECO:0000256" key="3">
    <source>
        <dbReference type="ARBA" id="ARBA00022448"/>
    </source>
</evidence>
<dbReference type="Pfam" id="PF01544">
    <property type="entry name" value="CorA"/>
    <property type="match status" value="1"/>
</dbReference>
<evidence type="ECO:0000256" key="8">
    <source>
        <dbReference type="SAM" id="Phobius"/>
    </source>
</evidence>
<dbReference type="SUPFAM" id="SSF143865">
    <property type="entry name" value="CorA soluble domain-like"/>
    <property type="match status" value="1"/>
</dbReference>
<protein>
    <submittedName>
        <fullName evidence="9">Unannotated protein</fullName>
    </submittedName>
</protein>
<feature type="transmembrane region" description="Helical" evidence="8">
    <location>
        <begin position="269"/>
        <end position="291"/>
    </location>
</feature>
<reference evidence="9" key="1">
    <citation type="submission" date="2020-05" db="EMBL/GenBank/DDBJ databases">
        <authorList>
            <person name="Chiriac C."/>
            <person name="Salcher M."/>
            <person name="Ghai R."/>
            <person name="Kavagutti S V."/>
        </authorList>
    </citation>
    <scope>NUCLEOTIDE SEQUENCE</scope>
</reference>
<gene>
    <name evidence="9" type="ORF">UFOPK2399_01781</name>
</gene>
<dbReference type="Gene3D" id="3.30.460.20">
    <property type="entry name" value="CorA soluble domain-like"/>
    <property type="match status" value="1"/>
</dbReference>
<evidence type="ECO:0000256" key="6">
    <source>
        <dbReference type="ARBA" id="ARBA00022989"/>
    </source>
</evidence>
<evidence type="ECO:0000256" key="4">
    <source>
        <dbReference type="ARBA" id="ARBA00022475"/>
    </source>
</evidence>
<dbReference type="GO" id="GO:0005886">
    <property type="term" value="C:plasma membrane"/>
    <property type="evidence" value="ECO:0007669"/>
    <property type="project" value="UniProtKB-SubCell"/>
</dbReference>
<accession>A0A6J6Q961</accession>
<dbReference type="PANTHER" id="PTHR46494">
    <property type="entry name" value="CORA FAMILY METAL ION TRANSPORTER (EUROFUNG)"/>
    <property type="match status" value="1"/>
</dbReference>